<dbReference type="GO" id="GO:0004674">
    <property type="term" value="F:protein serine/threonine kinase activity"/>
    <property type="evidence" value="ECO:0007669"/>
    <property type="project" value="UniProtKB-KW"/>
</dbReference>
<dbReference type="InterPro" id="IPR008271">
    <property type="entry name" value="Ser/Thr_kinase_AS"/>
</dbReference>
<accession>A0AAD8HK68</accession>
<reference evidence="9" key="2">
    <citation type="submission" date="2023-05" db="EMBL/GenBank/DDBJ databases">
        <authorList>
            <person name="Schelkunov M.I."/>
        </authorList>
    </citation>
    <scope>NUCLEOTIDE SEQUENCE</scope>
    <source>
        <strain evidence="9">Hsosn_3</strain>
        <tissue evidence="9">Leaf</tissue>
    </source>
</reference>
<dbReference type="PANTHER" id="PTHR44167">
    <property type="entry name" value="OVARIAN-SPECIFIC SERINE/THREONINE-PROTEIN KINASE LOK-RELATED"/>
    <property type="match status" value="1"/>
</dbReference>
<keyword evidence="2" id="KW-0723">Serine/threonine-protein kinase</keyword>
<evidence type="ECO:0000256" key="2">
    <source>
        <dbReference type="ARBA" id="ARBA00022527"/>
    </source>
</evidence>
<feature type="region of interest" description="Disordered" evidence="7">
    <location>
        <begin position="748"/>
        <end position="770"/>
    </location>
</feature>
<keyword evidence="3" id="KW-0808">Transferase</keyword>
<evidence type="ECO:0000313" key="9">
    <source>
        <dbReference type="EMBL" id="KAK1367570.1"/>
    </source>
</evidence>
<evidence type="ECO:0000256" key="4">
    <source>
        <dbReference type="ARBA" id="ARBA00022741"/>
    </source>
</evidence>
<dbReference type="GO" id="GO:0044773">
    <property type="term" value="P:mitotic DNA damage checkpoint signaling"/>
    <property type="evidence" value="ECO:0007669"/>
    <property type="project" value="TreeGrafter"/>
</dbReference>
<dbReference type="SUPFAM" id="SSF56112">
    <property type="entry name" value="Protein kinase-like (PK-like)"/>
    <property type="match status" value="1"/>
</dbReference>
<protein>
    <recommendedName>
        <fullName evidence="1">non-specific serine/threonine protein kinase</fullName>
        <ecNumber evidence="1">2.7.11.1</ecNumber>
    </recommendedName>
</protein>
<dbReference type="EMBL" id="JAUIZM010000008">
    <property type="protein sequence ID" value="KAK1367570.1"/>
    <property type="molecule type" value="Genomic_DNA"/>
</dbReference>
<dbReference type="FunFam" id="1.10.510.10:FF:001893">
    <property type="entry name" value="Probable serine/threonine-protein kinase DDB_G0291918"/>
    <property type="match status" value="1"/>
</dbReference>
<feature type="compositionally biased region" description="Polar residues" evidence="7">
    <location>
        <begin position="667"/>
        <end position="679"/>
    </location>
</feature>
<gene>
    <name evidence="9" type="ORF">POM88_033662</name>
</gene>
<dbReference type="PANTHER" id="PTHR44167:SF23">
    <property type="entry name" value="CDC7 KINASE, ISOFORM A-RELATED"/>
    <property type="match status" value="1"/>
</dbReference>
<dbReference type="GO" id="GO:0005524">
    <property type="term" value="F:ATP binding"/>
    <property type="evidence" value="ECO:0007669"/>
    <property type="project" value="UniProtKB-KW"/>
</dbReference>
<evidence type="ECO:0000259" key="8">
    <source>
        <dbReference type="PROSITE" id="PS50011"/>
    </source>
</evidence>
<reference evidence="9" key="1">
    <citation type="submission" date="2023-02" db="EMBL/GenBank/DDBJ databases">
        <title>Genome of toxic invasive species Heracleum sosnowskyi carries increased number of genes despite the absence of recent whole-genome duplications.</title>
        <authorList>
            <person name="Schelkunov M."/>
            <person name="Shtratnikova V."/>
            <person name="Makarenko M."/>
            <person name="Klepikova A."/>
            <person name="Omelchenko D."/>
            <person name="Novikova G."/>
            <person name="Obukhova E."/>
            <person name="Bogdanov V."/>
            <person name="Penin A."/>
            <person name="Logacheva M."/>
        </authorList>
    </citation>
    <scope>NUCLEOTIDE SEQUENCE</scope>
    <source>
        <strain evidence="9">Hsosn_3</strain>
        <tissue evidence="9">Leaf</tissue>
    </source>
</reference>
<dbReference type="Gene3D" id="1.10.510.10">
    <property type="entry name" value="Transferase(Phosphotransferase) domain 1"/>
    <property type="match status" value="2"/>
</dbReference>
<keyword evidence="5 9" id="KW-0418">Kinase</keyword>
<name>A0AAD8HK68_9APIA</name>
<dbReference type="InterPro" id="IPR011009">
    <property type="entry name" value="Kinase-like_dom_sf"/>
</dbReference>
<dbReference type="InterPro" id="IPR000719">
    <property type="entry name" value="Prot_kinase_dom"/>
</dbReference>
<dbReference type="Pfam" id="PF00069">
    <property type="entry name" value="Pkinase"/>
    <property type="match status" value="2"/>
</dbReference>
<evidence type="ECO:0000313" key="10">
    <source>
        <dbReference type="Proteomes" id="UP001237642"/>
    </source>
</evidence>
<dbReference type="SMART" id="SM00220">
    <property type="entry name" value="S_TKc"/>
    <property type="match status" value="1"/>
</dbReference>
<feature type="compositionally biased region" description="Polar residues" evidence="7">
    <location>
        <begin position="622"/>
        <end position="636"/>
    </location>
</feature>
<dbReference type="Proteomes" id="UP001237642">
    <property type="component" value="Unassembled WGS sequence"/>
</dbReference>
<evidence type="ECO:0000256" key="3">
    <source>
        <dbReference type="ARBA" id="ARBA00022679"/>
    </source>
</evidence>
<evidence type="ECO:0000256" key="1">
    <source>
        <dbReference type="ARBA" id="ARBA00012513"/>
    </source>
</evidence>
<dbReference type="PROSITE" id="PS50011">
    <property type="entry name" value="PROTEIN_KINASE_DOM"/>
    <property type="match status" value="1"/>
</dbReference>
<proteinExistence type="predicted"/>
<dbReference type="GO" id="GO:0005634">
    <property type="term" value="C:nucleus"/>
    <property type="evidence" value="ECO:0007669"/>
    <property type="project" value="TreeGrafter"/>
</dbReference>
<evidence type="ECO:0000256" key="5">
    <source>
        <dbReference type="ARBA" id="ARBA00022777"/>
    </source>
</evidence>
<dbReference type="FunFam" id="1.10.510.10:FF:001725">
    <property type="entry name" value="Kinase like protein"/>
    <property type="match status" value="1"/>
</dbReference>
<dbReference type="EC" id="2.7.11.1" evidence="1"/>
<dbReference type="AlphaFoldDB" id="A0AAD8HK68"/>
<keyword evidence="6" id="KW-0067">ATP-binding</keyword>
<organism evidence="9 10">
    <name type="scientific">Heracleum sosnowskyi</name>
    <dbReference type="NCBI Taxonomy" id="360622"/>
    <lineage>
        <taxon>Eukaryota</taxon>
        <taxon>Viridiplantae</taxon>
        <taxon>Streptophyta</taxon>
        <taxon>Embryophyta</taxon>
        <taxon>Tracheophyta</taxon>
        <taxon>Spermatophyta</taxon>
        <taxon>Magnoliopsida</taxon>
        <taxon>eudicotyledons</taxon>
        <taxon>Gunneridae</taxon>
        <taxon>Pentapetalae</taxon>
        <taxon>asterids</taxon>
        <taxon>campanulids</taxon>
        <taxon>Apiales</taxon>
        <taxon>Apiaceae</taxon>
        <taxon>Apioideae</taxon>
        <taxon>apioid superclade</taxon>
        <taxon>Tordylieae</taxon>
        <taxon>Tordyliinae</taxon>
        <taxon>Heracleum</taxon>
    </lineage>
</organism>
<sequence length="1005" mass="113214">MEFELSTDTNNVDLHKAWHLLSLLLTIGRPVRLPELASRCTLFRASSEFVQFLCSIPRSPLLLTETGFISISSVAYLDFVRFLSNLYNFSTPLPRISVMFSEQSGALTDVAYLCFQNLLSLEGNVMCSGRNGVLDDVTDLWFQNSGEFDCLPGLKRRRLMNVEEGYEDQIVLFEEVHGNRRTQESSSMTFDSGKYDQMKVTASSFIKSGARLWNCKLDNAVRESYIGMLVKGKEFGYVNSSEGQIDFPNNESIVQLSDARQMKVVEDNKLQRELSPLPSRLNTPLFLLDGKMSTTYSRHKINLDEPSLPQVEECMDIFPLEASNTLRACETIAKPAKVERAGKIREEEDAQNPSLHTPIDFQAIDSGKIDNFLKEEQCKVYKRSSSKKQKLRQNYHEKRHAEVKRAKYKEIREKSVSTSLKNQVEPELLPEFDSFSVEEKEGSGGYGTVYKAKRKQDGLTFAIKCPHDNANRHHIQNEIKMLERFGGRNFVIKYEGSFKYGNAHCLVLEHVEHDRPEVLKREVNVFQVQWYGYCLFRALASLHKQGVVHRDVKPGNFLFSCKANKGYLIDFNLAMDLHQKYGYTDKLTMSYDMGFNGVQLYHAKSLPPSRSKKLSSVKALEATNQEAGKGSKSLSLVKNPKKKTNQHERADLGTRNIVKSQGADGSGITSAKDATSTRLPSGEKMREPMPCQGRKELISLAQEAMQGPNHEVSRVPSYKRKRVAAHPEIVDKKLTYLTPMPLHSTGSAIAGTGLAKGKGESKHKKEGPCAGTKGFRAPEVLFRSPYQGTKLDIWSAGVTLLYLITGRSPFVGEPDQNIKDIAKLRGSEALWEVAKLHNRESSFPMELFDPKYLPSKDLRDWCGLNTKKPDILQDIPVQFFDLINKCLTVNPRSRISAEEALQHEFFAPCHNELRKQRQLRQRLSLDSKTALVTCKFAGGISGPSLEHVSAPVKAAEALLFAESKSLLAVDVLYYKGFLWQSNKTLSNYDIALSLLVYVPSLRVSG</sequence>
<keyword evidence="4" id="KW-0547">Nucleotide-binding</keyword>
<evidence type="ECO:0000256" key="7">
    <source>
        <dbReference type="SAM" id="MobiDB-lite"/>
    </source>
</evidence>
<keyword evidence="10" id="KW-1185">Reference proteome</keyword>
<comment type="caution">
    <text evidence="9">The sequence shown here is derived from an EMBL/GenBank/DDBJ whole genome shotgun (WGS) entry which is preliminary data.</text>
</comment>
<evidence type="ECO:0000256" key="6">
    <source>
        <dbReference type="ARBA" id="ARBA00022840"/>
    </source>
</evidence>
<dbReference type="PROSITE" id="PS00108">
    <property type="entry name" value="PROTEIN_KINASE_ST"/>
    <property type="match status" value="1"/>
</dbReference>
<feature type="region of interest" description="Disordered" evidence="7">
    <location>
        <begin position="608"/>
        <end position="689"/>
    </location>
</feature>
<feature type="domain" description="Protein kinase" evidence="8">
    <location>
        <begin position="435"/>
        <end position="906"/>
    </location>
</feature>